<evidence type="ECO:0000256" key="1">
    <source>
        <dbReference type="SAM" id="MobiDB-lite"/>
    </source>
</evidence>
<dbReference type="AlphaFoldDB" id="A0AAN6SBH5"/>
<dbReference type="EMBL" id="MU859339">
    <property type="protein sequence ID" value="KAK3947539.1"/>
    <property type="molecule type" value="Genomic_DNA"/>
</dbReference>
<comment type="caution">
    <text evidence="2">The sequence shown here is derived from an EMBL/GenBank/DDBJ whole genome shotgun (WGS) entry which is preliminary data.</text>
</comment>
<gene>
    <name evidence="2" type="ORF">QBC32DRAFT_401523</name>
</gene>
<protein>
    <submittedName>
        <fullName evidence="2">Uncharacterized protein</fullName>
    </submittedName>
</protein>
<organism evidence="2 3">
    <name type="scientific">Pseudoneurospora amorphoporcata</name>
    <dbReference type="NCBI Taxonomy" id="241081"/>
    <lineage>
        <taxon>Eukaryota</taxon>
        <taxon>Fungi</taxon>
        <taxon>Dikarya</taxon>
        <taxon>Ascomycota</taxon>
        <taxon>Pezizomycotina</taxon>
        <taxon>Sordariomycetes</taxon>
        <taxon>Sordariomycetidae</taxon>
        <taxon>Sordariales</taxon>
        <taxon>Sordariaceae</taxon>
        <taxon>Pseudoneurospora</taxon>
    </lineage>
</organism>
<dbReference type="Proteomes" id="UP001303222">
    <property type="component" value="Unassembled WGS sequence"/>
</dbReference>
<accession>A0AAN6SBH5</accession>
<keyword evidence="3" id="KW-1185">Reference proteome</keyword>
<reference evidence="2" key="2">
    <citation type="submission" date="2023-06" db="EMBL/GenBank/DDBJ databases">
        <authorList>
            <consortium name="Lawrence Berkeley National Laboratory"/>
            <person name="Mondo S.J."/>
            <person name="Hensen N."/>
            <person name="Bonometti L."/>
            <person name="Westerberg I."/>
            <person name="Brannstrom I.O."/>
            <person name="Guillou S."/>
            <person name="Cros-Aarteil S."/>
            <person name="Calhoun S."/>
            <person name="Haridas S."/>
            <person name="Kuo A."/>
            <person name="Pangilinan J."/>
            <person name="Riley R."/>
            <person name="Labutti K."/>
            <person name="Andreopoulos B."/>
            <person name="Lipzen A."/>
            <person name="Chen C."/>
            <person name="Yanf M."/>
            <person name="Daum C."/>
            <person name="Ng V."/>
            <person name="Clum A."/>
            <person name="Steindorff A."/>
            <person name="Ohm R."/>
            <person name="Martin F."/>
            <person name="Silar P."/>
            <person name="Natvig D."/>
            <person name="Lalanne C."/>
            <person name="Gautier V."/>
            <person name="Ament-Velasquez S.L."/>
            <person name="Kruys A."/>
            <person name="Hutchinson M.I."/>
            <person name="Powell A.J."/>
            <person name="Barry K."/>
            <person name="Miller A.N."/>
            <person name="Grigoriev I.V."/>
            <person name="Debuchy R."/>
            <person name="Gladieux P."/>
            <person name="Thoren M.H."/>
            <person name="Johannesson H."/>
        </authorList>
    </citation>
    <scope>NUCLEOTIDE SEQUENCE</scope>
    <source>
        <strain evidence="2">CBS 626.80</strain>
    </source>
</reference>
<feature type="region of interest" description="Disordered" evidence="1">
    <location>
        <begin position="19"/>
        <end position="42"/>
    </location>
</feature>
<name>A0AAN6SBH5_9PEZI</name>
<evidence type="ECO:0000313" key="2">
    <source>
        <dbReference type="EMBL" id="KAK3947539.1"/>
    </source>
</evidence>
<proteinExistence type="predicted"/>
<sequence length="201" mass="22474">MDTTTKEVVQKLAELNVDPRVQPPIQEPSFIPKRTSSLSHSDPLRLSFNASRLVDQSHTPFGPASQAGLLTQSTKPEAIAGLESSKNIIPLRKPFKNISSNIANSLARSGKTTSGITKCRDKMRRGVDKFLRREPYKAPSKGLKHWVKENERRHERRTMRSQTGVAISEGLRKRFGLKREGATLGVIKEEEEEKEDTVMAG</sequence>
<reference evidence="2" key="1">
    <citation type="journal article" date="2023" name="Mol. Phylogenet. Evol.">
        <title>Genome-scale phylogeny and comparative genomics of the fungal order Sordariales.</title>
        <authorList>
            <person name="Hensen N."/>
            <person name="Bonometti L."/>
            <person name="Westerberg I."/>
            <person name="Brannstrom I.O."/>
            <person name="Guillou S."/>
            <person name="Cros-Aarteil S."/>
            <person name="Calhoun S."/>
            <person name="Haridas S."/>
            <person name="Kuo A."/>
            <person name="Mondo S."/>
            <person name="Pangilinan J."/>
            <person name="Riley R."/>
            <person name="LaButti K."/>
            <person name="Andreopoulos B."/>
            <person name="Lipzen A."/>
            <person name="Chen C."/>
            <person name="Yan M."/>
            <person name="Daum C."/>
            <person name="Ng V."/>
            <person name="Clum A."/>
            <person name="Steindorff A."/>
            <person name="Ohm R.A."/>
            <person name="Martin F."/>
            <person name="Silar P."/>
            <person name="Natvig D.O."/>
            <person name="Lalanne C."/>
            <person name="Gautier V."/>
            <person name="Ament-Velasquez S.L."/>
            <person name="Kruys A."/>
            <person name="Hutchinson M.I."/>
            <person name="Powell A.J."/>
            <person name="Barry K."/>
            <person name="Miller A.N."/>
            <person name="Grigoriev I.V."/>
            <person name="Debuchy R."/>
            <person name="Gladieux P."/>
            <person name="Hiltunen Thoren M."/>
            <person name="Johannesson H."/>
        </authorList>
    </citation>
    <scope>NUCLEOTIDE SEQUENCE</scope>
    <source>
        <strain evidence="2">CBS 626.80</strain>
    </source>
</reference>
<evidence type="ECO:0000313" key="3">
    <source>
        <dbReference type="Proteomes" id="UP001303222"/>
    </source>
</evidence>